<name>A0A8X6XBG5_9ARAC</name>
<sequence>MRRSGVFEWNKLFREGTERVEYDERYGSPSTSKTNQSVSRVKNVLTSNRKMSIRTIADELSIVRVHPVIDNNWRQYHGNTSSQAAFRVVKNLAQHNVTTLLHPPKAPT</sequence>
<evidence type="ECO:0000313" key="2">
    <source>
        <dbReference type="Proteomes" id="UP000886998"/>
    </source>
</evidence>
<comment type="caution">
    <text evidence="1">The sequence shown here is derived from an EMBL/GenBank/DDBJ whole genome shotgun (WGS) entry which is preliminary data.</text>
</comment>
<dbReference type="OrthoDB" id="6428254at2759"/>
<keyword evidence="2" id="KW-1185">Reference proteome</keyword>
<protein>
    <submittedName>
        <fullName evidence="1">HTH_48 domain-containing protein</fullName>
    </submittedName>
</protein>
<reference evidence="1" key="1">
    <citation type="submission" date="2020-08" db="EMBL/GenBank/DDBJ databases">
        <title>Multicomponent nature underlies the extraordinary mechanical properties of spider dragline silk.</title>
        <authorList>
            <person name="Kono N."/>
            <person name="Nakamura H."/>
            <person name="Mori M."/>
            <person name="Yoshida Y."/>
            <person name="Ohtoshi R."/>
            <person name="Malay A.D."/>
            <person name="Moran D.A.P."/>
            <person name="Tomita M."/>
            <person name="Numata K."/>
            <person name="Arakawa K."/>
        </authorList>
    </citation>
    <scope>NUCLEOTIDE SEQUENCE</scope>
</reference>
<accession>A0A8X6XBG5</accession>
<gene>
    <name evidence="1" type="primary">WH47_05358</name>
    <name evidence="1" type="ORF">TNIN_255321</name>
</gene>
<dbReference type="AlphaFoldDB" id="A0A8X6XBG5"/>
<organism evidence="1 2">
    <name type="scientific">Trichonephila inaurata madagascariensis</name>
    <dbReference type="NCBI Taxonomy" id="2747483"/>
    <lineage>
        <taxon>Eukaryota</taxon>
        <taxon>Metazoa</taxon>
        <taxon>Ecdysozoa</taxon>
        <taxon>Arthropoda</taxon>
        <taxon>Chelicerata</taxon>
        <taxon>Arachnida</taxon>
        <taxon>Araneae</taxon>
        <taxon>Araneomorphae</taxon>
        <taxon>Entelegynae</taxon>
        <taxon>Araneoidea</taxon>
        <taxon>Nephilidae</taxon>
        <taxon>Trichonephila</taxon>
        <taxon>Trichonephila inaurata</taxon>
    </lineage>
</organism>
<proteinExistence type="predicted"/>
<evidence type="ECO:0000313" key="1">
    <source>
        <dbReference type="EMBL" id="GFY50480.1"/>
    </source>
</evidence>
<dbReference type="Proteomes" id="UP000886998">
    <property type="component" value="Unassembled WGS sequence"/>
</dbReference>
<dbReference type="EMBL" id="BMAV01007517">
    <property type="protein sequence ID" value="GFY50480.1"/>
    <property type="molecule type" value="Genomic_DNA"/>
</dbReference>